<organism evidence="2 3">
    <name type="scientific">Symbiodinium microadriaticum</name>
    <name type="common">Dinoflagellate</name>
    <name type="synonym">Zooxanthella microadriatica</name>
    <dbReference type="NCBI Taxonomy" id="2951"/>
    <lineage>
        <taxon>Eukaryota</taxon>
        <taxon>Sar</taxon>
        <taxon>Alveolata</taxon>
        <taxon>Dinophyceae</taxon>
        <taxon>Suessiales</taxon>
        <taxon>Symbiodiniaceae</taxon>
        <taxon>Symbiodinium</taxon>
    </lineage>
</organism>
<proteinExistence type="predicted"/>
<sequence>MHVAVPVQRIAPAATVQDAAKHPRPLWWRSGYQPKGTAARCAFAVALTGSFYRRDATRRSPRRGEESGQESTGKFYQLDGDASSDAVPAGFGPRGAVVGGWSEDELEFVVAPLLEDALADNGGAGEAQVPVRVLGKADMERTLEEVLSTLHEMDAVLPELGDELQLENPVVLFSGWEPQRMINAVRQLRSLVALRKVHREPMSAMVVPRAMPKKMSQLVDEIRGDFELNRRAT</sequence>
<reference evidence="2 3" key="1">
    <citation type="submission" date="2016-02" db="EMBL/GenBank/DDBJ databases">
        <title>Genome analysis of coral dinoflagellate symbionts highlights evolutionary adaptations to a symbiotic lifestyle.</title>
        <authorList>
            <person name="Aranda M."/>
            <person name="Li Y."/>
            <person name="Liew Y.J."/>
            <person name="Baumgarten S."/>
            <person name="Simakov O."/>
            <person name="Wilson M."/>
            <person name="Piel J."/>
            <person name="Ashoor H."/>
            <person name="Bougouffa S."/>
            <person name="Bajic V.B."/>
            <person name="Ryu T."/>
            <person name="Ravasi T."/>
            <person name="Bayer T."/>
            <person name="Micklem G."/>
            <person name="Kim H."/>
            <person name="Bhak J."/>
            <person name="Lajeunesse T.C."/>
            <person name="Voolstra C.R."/>
        </authorList>
    </citation>
    <scope>NUCLEOTIDE SEQUENCE [LARGE SCALE GENOMIC DNA]</scope>
    <source>
        <strain evidence="2 3">CCMP2467</strain>
    </source>
</reference>
<protein>
    <submittedName>
        <fullName evidence="2">Uncharacterized protein</fullName>
    </submittedName>
</protein>
<gene>
    <name evidence="2" type="ORF">AK812_SmicGene4818</name>
</gene>
<comment type="caution">
    <text evidence="2">The sequence shown here is derived from an EMBL/GenBank/DDBJ whole genome shotgun (WGS) entry which is preliminary data.</text>
</comment>
<keyword evidence="3" id="KW-1185">Reference proteome</keyword>
<dbReference type="EMBL" id="LSRX01000060">
    <property type="protein sequence ID" value="OLQ11387.1"/>
    <property type="molecule type" value="Genomic_DNA"/>
</dbReference>
<name>A0A1Q9EVD5_SYMMI</name>
<evidence type="ECO:0000313" key="3">
    <source>
        <dbReference type="Proteomes" id="UP000186817"/>
    </source>
</evidence>
<evidence type="ECO:0000256" key="1">
    <source>
        <dbReference type="SAM" id="MobiDB-lite"/>
    </source>
</evidence>
<evidence type="ECO:0000313" key="2">
    <source>
        <dbReference type="EMBL" id="OLQ11387.1"/>
    </source>
</evidence>
<accession>A0A1Q9EVD5</accession>
<dbReference type="AlphaFoldDB" id="A0A1Q9EVD5"/>
<feature type="region of interest" description="Disordered" evidence="1">
    <location>
        <begin position="56"/>
        <end position="79"/>
    </location>
</feature>
<feature type="compositionally biased region" description="Basic and acidic residues" evidence="1">
    <location>
        <begin position="56"/>
        <end position="66"/>
    </location>
</feature>
<dbReference type="Proteomes" id="UP000186817">
    <property type="component" value="Unassembled WGS sequence"/>
</dbReference>